<reference evidence="2 3" key="1">
    <citation type="submission" date="2018-03" db="EMBL/GenBank/DDBJ databases">
        <title>Draft genome sequence of Rohu Carp (Labeo rohita).</title>
        <authorList>
            <person name="Das P."/>
            <person name="Kushwaha B."/>
            <person name="Joshi C.G."/>
            <person name="Kumar D."/>
            <person name="Nagpure N.S."/>
            <person name="Sahoo L."/>
            <person name="Das S.P."/>
            <person name="Bit A."/>
            <person name="Patnaik S."/>
            <person name="Meher P.K."/>
            <person name="Jayasankar P."/>
            <person name="Koringa P.G."/>
            <person name="Patel N.V."/>
            <person name="Hinsu A.T."/>
            <person name="Kumar R."/>
            <person name="Pandey M."/>
            <person name="Agarwal S."/>
            <person name="Srivastava S."/>
            <person name="Singh M."/>
            <person name="Iquebal M.A."/>
            <person name="Jaiswal S."/>
            <person name="Angadi U.B."/>
            <person name="Kumar N."/>
            <person name="Raza M."/>
            <person name="Shah T.M."/>
            <person name="Rai A."/>
            <person name="Jena J.K."/>
        </authorList>
    </citation>
    <scope>NUCLEOTIDE SEQUENCE [LARGE SCALE GENOMIC DNA]</scope>
    <source>
        <strain evidence="2">DASCIFA01</strain>
        <tissue evidence="2">Testis</tissue>
    </source>
</reference>
<comment type="caution">
    <text evidence="2">The sequence shown here is derived from an EMBL/GenBank/DDBJ whole genome shotgun (WGS) entry which is preliminary data.</text>
</comment>
<dbReference type="AlphaFoldDB" id="A0A498M9X0"/>
<evidence type="ECO:0000256" key="1">
    <source>
        <dbReference type="SAM" id="MobiDB-lite"/>
    </source>
</evidence>
<evidence type="ECO:0000313" key="2">
    <source>
        <dbReference type="EMBL" id="RXN16563.1"/>
    </source>
</evidence>
<organism evidence="2 3">
    <name type="scientific">Labeo rohita</name>
    <name type="common">Indian major carp</name>
    <name type="synonym">Cyprinus rohita</name>
    <dbReference type="NCBI Taxonomy" id="84645"/>
    <lineage>
        <taxon>Eukaryota</taxon>
        <taxon>Metazoa</taxon>
        <taxon>Chordata</taxon>
        <taxon>Craniata</taxon>
        <taxon>Vertebrata</taxon>
        <taxon>Euteleostomi</taxon>
        <taxon>Actinopterygii</taxon>
        <taxon>Neopterygii</taxon>
        <taxon>Teleostei</taxon>
        <taxon>Ostariophysi</taxon>
        <taxon>Cypriniformes</taxon>
        <taxon>Cyprinidae</taxon>
        <taxon>Labeoninae</taxon>
        <taxon>Labeonini</taxon>
        <taxon>Labeo</taxon>
    </lineage>
</organism>
<dbReference type="Proteomes" id="UP000290572">
    <property type="component" value="Unassembled WGS sequence"/>
</dbReference>
<keyword evidence="3" id="KW-1185">Reference proteome</keyword>
<dbReference type="EMBL" id="QBIY01012779">
    <property type="protein sequence ID" value="RXN16563.1"/>
    <property type="molecule type" value="Genomic_DNA"/>
</dbReference>
<feature type="region of interest" description="Disordered" evidence="1">
    <location>
        <begin position="81"/>
        <end position="102"/>
    </location>
</feature>
<gene>
    <name evidence="2" type="ORF">ROHU_008276</name>
</gene>
<sequence length="124" mass="14321">MLILLGKISCSINNSEITNLTNRKEQTSHQRQRTYYWLEGKQLCRETFKFLHISLCKLGDKHSEWDKHLDAVMFELRTKRQMSKSQPLAPLSHPPKVPKAPTKASLSGAAKVCFHFAKYMVPLH</sequence>
<protein>
    <submittedName>
        <fullName evidence="2">Uncharacterized protein</fullName>
    </submittedName>
</protein>
<proteinExistence type="predicted"/>
<evidence type="ECO:0000313" key="3">
    <source>
        <dbReference type="Proteomes" id="UP000290572"/>
    </source>
</evidence>
<name>A0A498M9X0_LABRO</name>
<accession>A0A498M9X0</accession>